<keyword evidence="1" id="KW-0479">Metal-binding</keyword>
<comment type="catalytic activity">
    <reaction evidence="4">
        <text>O-phospho-L-threonyl-[protein] + H2O = L-threonyl-[protein] + phosphate</text>
        <dbReference type="Rhea" id="RHEA:47004"/>
        <dbReference type="Rhea" id="RHEA-COMP:11060"/>
        <dbReference type="Rhea" id="RHEA-COMP:11605"/>
        <dbReference type="ChEBI" id="CHEBI:15377"/>
        <dbReference type="ChEBI" id="CHEBI:30013"/>
        <dbReference type="ChEBI" id="CHEBI:43474"/>
        <dbReference type="ChEBI" id="CHEBI:61977"/>
        <dbReference type="EC" id="3.1.3.16"/>
    </reaction>
</comment>
<organism evidence="7 8">
    <name type="scientific">Trichomonas vaginalis (strain ATCC PRA-98 / G3)</name>
    <dbReference type="NCBI Taxonomy" id="412133"/>
    <lineage>
        <taxon>Eukaryota</taxon>
        <taxon>Metamonada</taxon>
        <taxon>Parabasalia</taxon>
        <taxon>Trichomonadida</taxon>
        <taxon>Trichomonadidae</taxon>
        <taxon>Trichomonas</taxon>
    </lineage>
</organism>
<dbReference type="InParanoid" id="A2FFL1"/>
<dbReference type="OrthoDB" id="1930084at2759"/>
<dbReference type="InterPro" id="IPR029052">
    <property type="entry name" value="Metallo-depent_PP-like"/>
</dbReference>
<keyword evidence="3" id="KW-0464">Manganese</keyword>
<evidence type="ECO:0000256" key="4">
    <source>
        <dbReference type="RuleBase" id="RU004273"/>
    </source>
</evidence>
<dbReference type="KEGG" id="tva:4754060"/>
<dbReference type="Proteomes" id="UP000001542">
    <property type="component" value="Unassembled WGS sequence"/>
</dbReference>
<dbReference type="GO" id="GO:0046872">
    <property type="term" value="F:metal ion binding"/>
    <property type="evidence" value="ECO:0007669"/>
    <property type="project" value="UniProtKB-KW"/>
</dbReference>
<feature type="region of interest" description="Disordered" evidence="5">
    <location>
        <begin position="287"/>
        <end position="311"/>
    </location>
</feature>
<dbReference type="PANTHER" id="PTHR45619">
    <property type="entry name" value="SERINE/THREONINE-PROTEIN PHOSPHATASE PP2A-RELATED"/>
    <property type="match status" value="1"/>
</dbReference>
<dbReference type="EMBL" id="DS113765">
    <property type="protein sequence ID" value="EAX96290.1"/>
    <property type="molecule type" value="Genomic_DNA"/>
</dbReference>
<dbReference type="PRINTS" id="PR00114">
    <property type="entry name" value="STPHPHTASE"/>
</dbReference>
<dbReference type="Gene3D" id="3.60.21.10">
    <property type="match status" value="1"/>
</dbReference>
<dbReference type="OMA" id="CMKVRYP"/>
<evidence type="ECO:0000313" key="8">
    <source>
        <dbReference type="Proteomes" id="UP000001542"/>
    </source>
</evidence>
<evidence type="ECO:0000256" key="1">
    <source>
        <dbReference type="ARBA" id="ARBA00022723"/>
    </source>
</evidence>
<dbReference type="InterPro" id="IPR047129">
    <property type="entry name" value="PPA2-like"/>
</dbReference>
<keyword evidence="8" id="KW-1185">Reference proteome</keyword>
<name>A2FFL1_TRIV3</name>
<evidence type="ECO:0000256" key="5">
    <source>
        <dbReference type="SAM" id="MobiDB-lite"/>
    </source>
</evidence>
<accession>A2FFL1</accession>
<dbReference type="GO" id="GO:0000278">
    <property type="term" value="P:mitotic cell cycle"/>
    <property type="evidence" value="ECO:0000318"/>
    <property type="project" value="GO_Central"/>
</dbReference>
<dbReference type="SMR" id="A2FFL1"/>
<dbReference type="Pfam" id="PF00149">
    <property type="entry name" value="Metallophos"/>
    <property type="match status" value="1"/>
</dbReference>
<comment type="similarity">
    <text evidence="4">Belongs to the PPP phosphatase family.</text>
</comment>
<reference evidence="7" key="1">
    <citation type="submission" date="2006-10" db="EMBL/GenBank/DDBJ databases">
        <authorList>
            <person name="Amadeo P."/>
            <person name="Zhao Q."/>
            <person name="Wortman J."/>
            <person name="Fraser-Liggett C."/>
            <person name="Carlton J."/>
        </authorList>
    </citation>
    <scope>NUCLEOTIDE SEQUENCE</scope>
    <source>
        <strain evidence="7">G3</strain>
    </source>
</reference>
<dbReference type="STRING" id="5722.A2FFL1"/>
<dbReference type="InterPro" id="IPR006186">
    <property type="entry name" value="Ser/Thr-sp_prot-phosphatase"/>
</dbReference>
<dbReference type="GO" id="GO:0005634">
    <property type="term" value="C:nucleus"/>
    <property type="evidence" value="ECO:0000318"/>
    <property type="project" value="GO_Central"/>
</dbReference>
<dbReference type="SUPFAM" id="SSF56300">
    <property type="entry name" value="Metallo-dependent phosphatases"/>
    <property type="match status" value="1"/>
</dbReference>
<dbReference type="InterPro" id="IPR004843">
    <property type="entry name" value="Calcineurin-like_PHP"/>
</dbReference>
<dbReference type="eggNOG" id="KOG0371">
    <property type="taxonomic scope" value="Eukaryota"/>
</dbReference>
<dbReference type="VEuPathDB" id="TrichDB:TVAG_264140"/>
<reference evidence="7" key="2">
    <citation type="journal article" date="2007" name="Science">
        <title>Draft genome sequence of the sexually transmitted pathogen Trichomonas vaginalis.</title>
        <authorList>
            <person name="Carlton J.M."/>
            <person name="Hirt R.P."/>
            <person name="Silva J.C."/>
            <person name="Delcher A.L."/>
            <person name="Schatz M."/>
            <person name="Zhao Q."/>
            <person name="Wortman J.R."/>
            <person name="Bidwell S.L."/>
            <person name="Alsmark U.C.M."/>
            <person name="Besteiro S."/>
            <person name="Sicheritz-Ponten T."/>
            <person name="Noel C.J."/>
            <person name="Dacks J.B."/>
            <person name="Foster P.G."/>
            <person name="Simillion C."/>
            <person name="Van de Peer Y."/>
            <person name="Miranda-Saavedra D."/>
            <person name="Barton G.J."/>
            <person name="Westrop G.D."/>
            <person name="Mueller S."/>
            <person name="Dessi D."/>
            <person name="Fiori P.L."/>
            <person name="Ren Q."/>
            <person name="Paulsen I."/>
            <person name="Zhang H."/>
            <person name="Bastida-Corcuera F.D."/>
            <person name="Simoes-Barbosa A."/>
            <person name="Brown M.T."/>
            <person name="Hayes R.D."/>
            <person name="Mukherjee M."/>
            <person name="Okumura C.Y."/>
            <person name="Schneider R."/>
            <person name="Smith A.J."/>
            <person name="Vanacova S."/>
            <person name="Villalvazo M."/>
            <person name="Haas B.J."/>
            <person name="Pertea M."/>
            <person name="Feldblyum T.V."/>
            <person name="Utterback T.R."/>
            <person name="Shu C.L."/>
            <person name="Osoegawa K."/>
            <person name="de Jong P.J."/>
            <person name="Hrdy I."/>
            <person name="Horvathova L."/>
            <person name="Zubacova Z."/>
            <person name="Dolezal P."/>
            <person name="Malik S.B."/>
            <person name="Logsdon J.M. Jr."/>
            <person name="Henze K."/>
            <person name="Gupta A."/>
            <person name="Wang C.C."/>
            <person name="Dunne R.L."/>
            <person name="Upcroft J.A."/>
            <person name="Upcroft P."/>
            <person name="White O."/>
            <person name="Salzberg S.L."/>
            <person name="Tang P."/>
            <person name="Chiu C.-H."/>
            <person name="Lee Y.-S."/>
            <person name="Embley T.M."/>
            <person name="Coombs G.H."/>
            <person name="Mottram J.C."/>
            <person name="Tachezy J."/>
            <person name="Fraser-Liggett C.M."/>
            <person name="Johnson P.J."/>
        </authorList>
    </citation>
    <scope>NUCLEOTIDE SEQUENCE [LARGE SCALE GENOMIC DNA]</scope>
    <source>
        <strain evidence="7">G3</strain>
    </source>
</reference>
<dbReference type="AlphaFoldDB" id="A2FFL1"/>
<protein>
    <recommendedName>
        <fullName evidence="4">Serine/threonine-protein phosphatase</fullName>
        <ecNumber evidence="4">3.1.3.16</ecNumber>
    </recommendedName>
</protein>
<evidence type="ECO:0000259" key="6">
    <source>
        <dbReference type="PROSITE" id="PS00125"/>
    </source>
</evidence>
<evidence type="ECO:0000256" key="3">
    <source>
        <dbReference type="ARBA" id="ARBA00023211"/>
    </source>
</evidence>
<dbReference type="EC" id="3.1.3.16" evidence="4"/>
<feature type="domain" description="Serine/threonine specific protein phosphatases" evidence="6">
    <location>
        <begin position="111"/>
        <end position="116"/>
    </location>
</feature>
<dbReference type="PROSITE" id="PS00125">
    <property type="entry name" value="SER_THR_PHOSPHATASE"/>
    <property type="match status" value="1"/>
</dbReference>
<dbReference type="VEuPathDB" id="TrichDB:TVAGG3_1008070"/>
<evidence type="ECO:0000256" key="2">
    <source>
        <dbReference type="ARBA" id="ARBA00022801"/>
    </source>
</evidence>
<gene>
    <name evidence="7" type="ORF">TVAG_264140</name>
</gene>
<keyword evidence="2 4" id="KW-0378">Hydrolase</keyword>
<proteinExistence type="inferred from homology"/>
<dbReference type="GO" id="GO:0005829">
    <property type="term" value="C:cytosol"/>
    <property type="evidence" value="ECO:0000318"/>
    <property type="project" value="GO_Central"/>
</dbReference>
<sequence length="311" mass="35168">MNGTIDADSIMKHIMDGLTPTVEEINWINVKSKALFEKLPNVVSVQPPITICGDIHGQFKDLMELFKIGGEVPMTNYLFLGDYVDRGSQSIETVSYLFCLKLKYPNNITLLRGNHESAGISQIFGFRDEVIARYGNDDVWQTYTNTFNFLPLAAIVGDKILCVHAGLSPRIKTIDDIQKLDRFREIPHEGPMCDLMWSDPTPTPGFQPSAREAGYQFGPDITAGWNKENSLELTARGHQLVMTGLEYGHNNQIVTIFSAPDYCRRCGNSAGILELDENMKRKEIRFETPKEVDEESDQIPKYYSFDLPEDD</sequence>
<dbReference type="GO" id="GO:0004722">
    <property type="term" value="F:protein serine/threonine phosphatase activity"/>
    <property type="evidence" value="ECO:0000318"/>
    <property type="project" value="GO_Central"/>
</dbReference>
<dbReference type="RefSeq" id="XP_001309220.1">
    <property type="nucleotide sequence ID" value="XM_001309219.1"/>
</dbReference>
<evidence type="ECO:0000313" key="7">
    <source>
        <dbReference type="EMBL" id="EAX96290.1"/>
    </source>
</evidence>
<dbReference type="SMART" id="SM00156">
    <property type="entry name" value="PP2Ac"/>
    <property type="match status" value="1"/>
</dbReference>